<dbReference type="GO" id="GO:0005886">
    <property type="term" value="C:plasma membrane"/>
    <property type="evidence" value="ECO:0007669"/>
    <property type="project" value="UniProtKB-SubCell"/>
</dbReference>
<feature type="transmembrane region" description="Helical" evidence="5">
    <location>
        <begin position="260"/>
        <end position="277"/>
    </location>
</feature>
<name>X5MAB9_9HYPH</name>
<feature type="transmembrane region" description="Helical" evidence="5">
    <location>
        <begin position="117"/>
        <end position="135"/>
    </location>
</feature>
<feature type="transmembrane region" description="Helical" evidence="5">
    <location>
        <begin position="224"/>
        <end position="248"/>
    </location>
</feature>
<gene>
    <name evidence="6" type="ORF">BN1012_Phect2515</name>
</gene>
<reference evidence="6 7" key="1">
    <citation type="journal article" date="2014" name="Front. Genet.">
        <title>Genome and metabolic network of "Candidatus Phaeomarinobacter ectocarpi" Ec32, a new candidate genus of Alphaproteobacteria frequently associated with brown algae.</title>
        <authorList>
            <person name="Dittami S.M."/>
            <person name="Barbeyron T."/>
            <person name="Boyen C."/>
            <person name="Cambefort J."/>
            <person name="Collet G."/>
            <person name="Delage L."/>
            <person name="Gobet A."/>
            <person name="Groisillier A."/>
            <person name="Leblanc C."/>
            <person name="Michel G."/>
            <person name="Scornet D."/>
            <person name="Siegel A."/>
            <person name="Tapia J.E."/>
            <person name="Tonon T."/>
        </authorList>
    </citation>
    <scope>NUCLEOTIDE SEQUENCE [LARGE SCALE GENOMIC DNA]</scope>
    <source>
        <strain evidence="6 7">Ec32</strain>
    </source>
</reference>
<dbReference type="InterPro" id="IPR002781">
    <property type="entry name" value="TM_pro_TauE-like"/>
</dbReference>
<proteinExistence type="inferred from homology"/>
<dbReference type="HOGENOM" id="CLU_045498_6_0_5"/>
<dbReference type="STRING" id="1458461.BN1012_Phect2515"/>
<evidence type="ECO:0000313" key="6">
    <source>
        <dbReference type="EMBL" id="CDO60728.1"/>
    </source>
</evidence>
<feature type="transmembrane region" description="Helical" evidence="5">
    <location>
        <begin position="57"/>
        <end position="78"/>
    </location>
</feature>
<evidence type="ECO:0000256" key="3">
    <source>
        <dbReference type="ARBA" id="ARBA00022989"/>
    </source>
</evidence>
<keyword evidence="7" id="KW-1185">Reference proteome</keyword>
<dbReference type="Pfam" id="PF01925">
    <property type="entry name" value="TauE"/>
    <property type="match status" value="1"/>
</dbReference>
<accession>X5MAB9</accession>
<protein>
    <recommendedName>
        <fullName evidence="5">Probable membrane transporter protein</fullName>
    </recommendedName>
</protein>
<dbReference type="EMBL" id="HG966617">
    <property type="protein sequence ID" value="CDO60728.1"/>
    <property type="molecule type" value="Genomic_DNA"/>
</dbReference>
<organism evidence="6 7">
    <name type="scientific">Candidatus Phaeomarinibacter ectocarpi</name>
    <dbReference type="NCBI Taxonomy" id="1458461"/>
    <lineage>
        <taxon>Bacteria</taxon>
        <taxon>Pseudomonadati</taxon>
        <taxon>Pseudomonadota</taxon>
        <taxon>Alphaproteobacteria</taxon>
        <taxon>Hyphomicrobiales</taxon>
        <taxon>Parvibaculaceae</taxon>
        <taxon>Candidatus Phaeomarinibacter</taxon>
    </lineage>
</organism>
<feature type="transmembrane region" description="Helical" evidence="5">
    <location>
        <begin position="189"/>
        <end position="212"/>
    </location>
</feature>
<feature type="transmembrane region" description="Helical" evidence="5">
    <location>
        <begin position="155"/>
        <end position="177"/>
    </location>
</feature>
<dbReference type="OrthoDB" id="457670at2"/>
<keyword evidence="2 5" id="KW-0812">Transmembrane</keyword>
<evidence type="ECO:0000256" key="1">
    <source>
        <dbReference type="ARBA" id="ARBA00004141"/>
    </source>
</evidence>
<keyword evidence="4 5" id="KW-0472">Membrane</keyword>
<keyword evidence="5" id="KW-1003">Cell membrane</keyword>
<comment type="similarity">
    <text evidence="5">Belongs to the 4-toluene sulfonate uptake permease (TSUP) (TC 2.A.102) family.</text>
</comment>
<dbReference type="AlphaFoldDB" id="X5MAB9"/>
<evidence type="ECO:0000256" key="4">
    <source>
        <dbReference type="ARBA" id="ARBA00023136"/>
    </source>
</evidence>
<sequence>MDFAGIDFSVLLIFVSALVAAGLLAGLVAGLFGVGGGIVIVPVLFYVFTAFEIPEAVKMHVAVGTSLATIIVTSIRSFRSHLNSGAVDVPLLKSWILPIVAGVLTGTAVADMIDGTALTLIFGVIALVVAANMAFAKSSWKLADDIPGRPGRDAIGGIIGFLSTLMGIGGGTFGNTVMTLCGRTIHQAVATSAGLGLIIAVPATLGFIASGWNEAGTPPGSIGYVNLIAFACIVPATILMAPVGARLAHKLLQKTLKRGFAAFLALVAIRMLYGVLVG</sequence>
<dbReference type="RefSeq" id="WP_043948705.1">
    <property type="nucleotide sequence ID" value="NZ_HG966617.1"/>
</dbReference>
<evidence type="ECO:0000313" key="7">
    <source>
        <dbReference type="Proteomes" id="UP000032160"/>
    </source>
</evidence>
<comment type="subcellular location">
    <subcellularLocation>
        <location evidence="5">Cell membrane</location>
        <topology evidence="5">Multi-pass membrane protein</topology>
    </subcellularLocation>
    <subcellularLocation>
        <location evidence="1">Membrane</location>
        <topology evidence="1">Multi-pass membrane protein</topology>
    </subcellularLocation>
</comment>
<dbReference type="PATRIC" id="fig|1458461.3.peg.2520"/>
<dbReference type="Proteomes" id="UP000032160">
    <property type="component" value="Chromosome I"/>
</dbReference>
<evidence type="ECO:0000256" key="2">
    <source>
        <dbReference type="ARBA" id="ARBA00022692"/>
    </source>
</evidence>
<feature type="transmembrane region" description="Helical" evidence="5">
    <location>
        <begin position="90"/>
        <end position="110"/>
    </location>
</feature>
<evidence type="ECO:0000256" key="5">
    <source>
        <dbReference type="RuleBase" id="RU363041"/>
    </source>
</evidence>
<feature type="transmembrane region" description="Helical" evidence="5">
    <location>
        <begin position="12"/>
        <end position="45"/>
    </location>
</feature>
<dbReference type="PANTHER" id="PTHR43483:SF3">
    <property type="entry name" value="MEMBRANE TRANSPORTER PROTEIN HI_0806-RELATED"/>
    <property type="match status" value="1"/>
</dbReference>
<keyword evidence="3 5" id="KW-1133">Transmembrane helix</keyword>
<dbReference type="PANTHER" id="PTHR43483">
    <property type="entry name" value="MEMBRANE TRANSPORTER PROTEIN HI_0806-RELATED"/>
    <property type="match status" value="1"/>
</dbReference>
<dbReference type="KEGG" id="pect:BN1012_Phect2515"/>